<evidence type="ECO:0000256" key="8">
    <source>
        <dbReference type="ARBA" id="ARBA00022692"/>
    </source>
</evidence>
<evidence type="ECO:0000256" key="14">
    <source>
        <dbReference type="ARBA" id="ARBA00023136"/>
    </source>
</evidence>
<dbReference type="CDD" id="cd00130">
    <property type="entry name" value="PAS"/>
    <property type="match status" value="1"/>
</dbReference>
<dbReference type="NCBIfam" id="NF046044">
    <property type="entry name" value="PnpS"/>
    <property type="match status" value="1"/>
</dbReference>
<feature type="domain" description="Histidine kinase" evidence="16">
    <location>
        <begin position="365"/>
        <end position="583"/>
    </location>
</feature>
<evidence type="ECO:0000259" key="16">
    <source>
        <dbReference type="PROSITE" id="PS50109"/>
    </source>
</evidence>
<dbReference type="GO" id="GO:0005524">
    <property type="term" value="F:ATP binding"/>
    <property type="evidence" value="ECO:0007669"/>
    <property type="project" value="UniProtKB-KW"/>
</dbReference>
<dbReference type="InterPro" id="IPR036097">
    <property type="entry name" value="HisK_dim/P_sf"/>
</dbReference>
<dbReference type="InterPro" id="IPR050351">
    <property type="entry name" value="BphY/WalK/GraS-like"/>
</dbReference>
<dbReference type="GO" id="GO:0000155">
    <property type="term" value="F:phosphorelay sensor kinase activity"/>
    <property type="evidence" value="ECO:0007669"/>
    <property type="project" value="InterPro"/>
</dbReference>
<evidence type="ECO:0000256" key="3">
    <source>
        <dbReference type="ARBA" id="ARBA00004236"/>
    </source>
</evidence>
<dbReference type="SUPFAM" id="SSF55874">
    <property type="entry name" value="ATPase domain of HSP90 chaperone/DNA topoisomerase II/histidine kinase"/>
    <property type="match status" value="1"/>
</dbReference>
<dbReference type="EC" id="2.7.13.3" evidence="4"/>
<keyword evidence="13" id="KW-0902">Two-component regulatory system</keyword>
<dbReference type="FunFam" id="3.30.565.10:FF:000006">
    <property type="entry name" value="Sensor histidine kinase WalK"/>
    <property type="match status" value="1"/>
</dbReference>
<organism evidence="18 19">
    <name type="scientific">Geomonas paludis</name>
    <dbReference type="NCBI Taxonomy" id="2740185"/>
    <lineage>
        <taxon>Bacteria</taxon>
        <taxon>Pseudomonadati</taxon>
        <taxon>Thermodesulfobacteriota</taxon>
        <taxon>Desulfuromonadia</taxon>
        <taxon>Geobacterales</taxon>
        <taxon>Geobacteraceae</taxon>
        <taxon>Geomonas</taxon>
    </lineage>
</organism>
<dbReference type="Proteomes" id="UP000568888">
    <property type="component" value="Unassembled WGS sequence"/>
</dbReference>
<dbReference type="FunFam" id="1.10.287.130:FF:000008">
    <property type="entry name" value="Two-component sensor histidine kinase"/>
    <property type="match status" value="1"/>
</dbReference>
<comment type="catalytic activity">
    <reaction evidence="1">
        <text>ATP + protein L-histidine = ADP + protein N-phospho-L-histidine.</text>
        <dbReference type="EC" id="2.7.13.3"/>
    </reaction>
</comment>
<dbReference type="GO" id="GO:0007234">
    <property type="term" value="P:osmosensory signaling via phosphorelay pathway"/>
    <property type="evidence" value="ECO:0007669"/>
    <property type="project" value="TreeGrafter"/>
</dbReference>
<dbReference type="SUPFAM" id="SSF158472">
    <property type="entry name" value="HAMP domain-like"/>
    <property type="match status" value="1"/>
</dbReference>
<dbReference type="Gene3D" id="3.30.565.10">
    <property type="entry name" value="Histidine kinase-like ATPase, C-terminal domain"/>
    <property type="match status" value="1"/>
</dbReference>
<dbReference type="PROSITE" id="PS50885">
    <property type="entry name" value="HAMP"/>
    <property type="match status" value="1"/>
</dbReference>
<keyword evidence="11" id="KW-0067">ATP-binding</keyword>
<dbReference type="Gene3D" id="1.10.8.500">
    <property type="entry name" value="HAMP domain in histidine kinase"/>
    <property type="match status" value="1"/>
</dbReference>
<dbReference type="NCBIfam" id="TIGR00229">
    <property type="entry name" value="sensory_box"/>
    <property type="match status" value="1"/>
</dbReference>
<dbReference type="InterPro" id="IPR035965">
    <property type="entry name" value="PAS-like_dom_sf"/>
</dbReference>
<keyword evidence="5" id="KW-1003">Cell membrane</keyword>
<dbReference type="GO" id="GO:0030295">
    <property type="term" value="F:protein kinase activator activity"/>
    <property type="evidence" value="ECO:0007669"/>
    <property type="project" value="TreeGrafter"/>
</dbReference>
<dbReference type="InterPro" id="IPR003594">
    <property type="entry name" value="HATPase_dom"/>
</dbReference>
<evidence type="ECO:0000256" key="2">
    <source>
        <dbReference type="ARBA" id="ARBA00004141"/>
    </source>
</evidence>
<dbReference type="InterPro" id="IPR003660">
    <property type="entry name" value="HAMP_dom"/>
</dbReference>
<dbReference type="CDD" id="cd00082">
    <property type="entry name" value="HisKA"/>
    <property type="match status" value="1"/>
</dbReference>
<dbReference type="RefSeq" id="WP_183348869.1">
    <property type="nucleotide sequence ID" value="NZ_BLXY01000006.1"/>
</dbReference>
<dbReference type="InterPro" id="IPR000014">
    <property type="entry name" value="PAS"/>
</dbReference>
<evidence type="ECO:0000256" key="7">
    <source>
        <dbReference type="ARBA" id="ARBA00022679"/>
    </source>
</evidence>
<dbReference type="SMART" id="SM00091">
    <property type="entry name" value="PAS"/>
    <property type="match status" value="1"/>
</dbReference>
<keyword evidence="12 15" id="KW-1133">Transmembrane helix</keyword>
<evidence type="ECO:0000256" key="6">
    <source>
        <dbReference type="ARBA" id="ARBA00022553"/>
    </source>
</evidence>
<evidence type="ECO:0000313" key="19">
    <source>
        <dbReference type="Proteomes" id="UP000568888"/>
    </source>
</evidence>
<dbReference type="SMART" id="SM00387">
    <property type="entry name" value="HATPase_c"/>
    <property type="match status" value="1"/>
</dbReference>
<name>A0A6V8MY18_9BACT</name>
<dbReference type="SUPFAM" id="SSF47384">
    <property type="entry name" value="Homodimeric domain of signal transducing histidine kinase"/>
    <property type="match status" value="1"/>
</dbReference>
<feature type="transmembrane region" description="Helical" evidence="15">
    <location>
        <begin position="168"/>
        <end position="186"/>
    </location>
</feature>
<evidence type="ECO:0000256" key="1">
    <source>
        <dbReference type="ARBA" id="ARBA00000085"/>
    </source>
</evidence>
<dbReference type="InterPro" id="IPR005467">
    <property type="entry name" value="His_kinase_dom"/>
</dbReference>
<proteinExistence type="predicted"/>
<evidence type="ECO:0000256" key="10">
    <source>
        <dbReference type="ARBA" id="ARBA00022777"/>
    </source>
</evidence>
<evidence type="ECO:0000256" key="12">
    <source>
        <dbReference type="ARBA" id="ARBA00022989"/>
    </source>
</evidence>
<evidence type="ECO:0000256" key="9">
    <source>
        <dbReference type="ARBA" id="ARBA00022741"/>
    </source>
</evidence>
<evidence type="ECO:0000256" key="13">
    <source>
        <dbReference type="ARBA" id="ARBA00023012"/>
    </source>
</evidence>
<dbReference type="PROSITE" id="PS50109">
    <property type="entry name" value="HIS_KIN"/>
    <property type="match status" value="1"/>
</dbReference>
<dbReference type="GO" id="GO:0005886">
    <property type="term" value="C:plasma membrane"/>
    <property type="evidence" value="ECO:0007669"/>
    <property type="project" value="UniProtKB-SubCell"/>
</dbReference>
<gene>
    <name evidence="18" type="primary">phoR</name>
    <name evidence="18" type="ORF">GMPD_30370</name>
</gene>
<dbReference type="InterPro" id="IPR036890">
    <property type="entry name" value="HATPase_C_sf"/>
</dbReference>
<comment type="caution">
    <text evidence="18">The sequence shown here is derived from an EMBL/GenBank/DDBJ whole genome shotgun (WGS) entry which is preliminary data.</text>
</comment>
<dbReference type="AlphaFoldDB" id="A0A6V8MY18"/>
<dbReference type="Gene3D" id="1.10.287.130">
    <property type="match status" value="1"/>
</dbReference>
<sequence length="583" mass="63009">MRGGFRWKLMGSYLALVLFLGAGLYLYLSGSLERSMTRDTRAHLQDQARVAALVALKEIRELDRDAPALTASLAKAIRSRVTVIAGDGRVVADSGLDASQVSRLENHGHRPEVIDALREGIGSAVRYSATLHIDMLYVAASFGNQGVIRLALPLSELEAAKQRLRKSLGATLAVAVLASLLFSYFLSNINSRKLRKLAAGANRIGRGEFGTRIAVSGHDELGELARVMNEMSGRIRQQLEQISSEKGQLDAILEGMGEGVMVTDREATVTLVNAAFCTLFGTGPQVAGRPLLEISRHPDLHAACREVLSARSERHQEISLTGGREALVHWVPLLEDGELAGAVAVFHDITALKRVERVRRDFVANVSHELRTPVTVIKGYAETLLSGALAQDPARGERFLQIILNHAERLSGLVRDLLALSELESGEVGLKPEAIAVADAARHALSLVAQRGEEKGVELRCGDGLEGVAVRADRARLEQVLINLLDNAIKYSEPGGTVELAARREGEMVRLSVRDSGIGIPEKDLPRLFERFYRVDEARSRDNGGTGLGLSIVKHIVQAHGGTVAVQSEPGKGSVFSFTMPVA</sequence>
<dbReference type="SUPFAM" id="SSF55785">
    <property type="entry name" value="PYP-like sensor domain (PAS domain)"/>
    <property type="match status" value="1"/>
</dbReference>
<dbReference type="Gene3D" id="3.30.450.20">
    <property type="entry name" value="PAS domain"/>
    <property type="match status" value="1"/>
</dbReference>
<dbReference type="PANTHER" id="PTHR42878">
    <property type="entry name" value="TWO-COMPONENT HISTIDINE KINASE"/>
    <property type="match status" value="1"/>
</dbReference>
<feature type="transmembrane region" description="Helical" evidence="15">
    <location>
        <begin position="12"/>
        <end position="28"/>
    </location>
</feature>
<dbReference type="InterPro" id="IPR013767">
    <property type="entry name" value="PAS_fold"/>
</dbReference>
<keyword evidence="14 15" id="KW-0472">Membrane</keyword>
<protein>
    <recommendedName>
        <fullName evidence="4">histidine kinase</fullName>
        <ecNumber evidence="4">2.7.13.3</ecNumber>
    </recommendedName>
</protein>
<keyword evidence="9" id="KW-0547">Nucleotide-binding</keyword>
<dbReference type="InterPro" id="IPR004358">
    <property type="entry name" value="Sig_transdc_His_kin-like_C"/>
</dbReference>
<keyword evidence="8 15" id="KW-0812">Transmembrane</keyword>
<evidence type="ECO:0000256" key="4">
    <source>
        <dbReference type="ARBA" id="ARBA00012438"/>
    </source>
</evidence>
<dbReference type="PANTHER" id="PTHR42878:SF7">
    <property type="entry name" value="SENSOR HISTIDINE KINASE GLRK"/>
    <property type="match status" value="1"/>
</dbReference>
<dbReference type="Pfam" id="PF00989">
    <property type="entry name" value="PAS"/>
    <property type="match status" value="1"/>
</dbReference>
<dbReference type="CDD" id="cd06225">
    <property type="entry name" value="HAMP"/>
    <property type="match status" value="1"/>
</dbReference>
<dbReference type="SMART" id="SM00388">
    <property type="entry name" value="HisKA"/>
    <property type="match status" value="1"/>
</dbReference>
<dbReference type="SMART" id="SM00304">
    <property type="entry name" value="HAMP"/>
    <property type="match status" value="1"/>
</dbReference>
<dbReference type="InterPro" id="IPR003661">
    <property type="entry name" value="HisK_dim/P_dom"/>
</dbReference>
<dbReference type="Pfam" id="PF02518">
    <property type="entry name" value="HATPase_c"/>
    <property type="match status" value="1"/>
</dbReference>
<evidence type="ECO:0000259" key="17">
    <source>
        <dbReference type="PROSITE" id="PS50885"/>
    </source>
</evidence>
<dbReference type="GO" id="GO:0006355">
    <property type="term" value="P:regulation of DNA-templated transcription"/>
    <property type="evidence" value="ECO:0007669"/>
    <property type="project" value="InterPro"/>
</dbReference>
<evidence type="ECO:0000313" key="18">
    <source>
        <dbReference type="EMBL" id="GFO65118.1"/>
    </source>
</evidence>
<dbReference type="GO" id="GO:0000156">
    <property type="term" value="F:phosphorelay response regulator activity"/>
    <property type="evidence" value="ECO:0007669"/>
    <property type="project" value="TreeGrafter"/>
</dbReference>
<dbReference type="Pfam" id="PF00512">
    <property type="entry name" value="HisKA"/>
    <property type="match status" value="1"/>
</dbReference>
<accession>A0A6V8MY18</accession>
<evidence type="ECO:0000256" key="5">
    <source>
        <dbReference type="ARBA" id="ARBA00022475"/>
    </source>
</evidence>
<dbReference type="CDD" id="cd00075">
    <property type="entry name" value="HATPase"/>
    <property type="match status" value="1"/>
</dbReference>
<dbReference type="EMBL" id="BLXY01000006">
    <property type="protein sequence ID" value="GFO65118.1"/>
    <property type="molecule type" value="Genomic_DNA"/>
</dbReference>
<keyword evidence="7" id="KW-0808">Transferase</keyword>
<feature type="domain" description="HAMP" evidence="17">
    <location>
        <begin position="191"/>
        <end position="240"/>
    </location>
</feature>
<dbReference type="Pfam" id="PF00672">
    <property type="entry name" value="HAMP"/>
    <property type="match status" value="1"/>
</dbReference>
<comment type="subcellular location">
    <subcellularLocation>
        <location evidence="3">Cell membrane</location>
    </subcellularLocation>
    <subcellularLocation>
        <location evidence="2">Membrane</location>
        <topology evidence="2">Multi-pass membrane protein</topology>
    </subcellularLocation>
</comment>
<reference evidence="19" key="1">
    <citation type="submission" date="2020-06" db="EMBL/GenBank/DDBJ databases">
        <title>Draft genomic sequecing of Geomonas sp. Red736.</title>
        <authorList>
            <person name="Itoh H."/>
            <person name="Xu Z.X."/>
            <person name="Ushijima N."/>
            <person name="Masuda Y."/>
            <person name="Shiratori Y."/>
            <person name="Senoo K."/>
        </authorList>
    </citation>
    <scope>NUCLEOTIDE SEQUENCE [LARGE SCALE GENOMIC DNA]</scope>
    <source>
        <strain evidence="19">Red736</strain>
    </source>
</reference>
<keyword evidence="10 18" id="KW-0418">Kinase</keyword>
<evidence type="ECO:0000256" key="15">
    <source>
        <dbReference type="SAM" id="Phobius"/>
    </source>
</evidence>
<keyword evidence="6" id="KW-0597">Phosphoprotein</keyword>
<evidence type="ECO:0000256" key="11">
    <source>
        <dbReference type="ARBA" id="ARBA00022840"/>
    </source>
</evidence>
<dbReference type="PRINTS" id="PR00344">
    <property type="entry name" value="BCTRLSENSOR"/>
</dbReference>